<comment type="caution">
    <text evidence="3">The sequence shown here is derived from an EMBL/GenBank/DDBJ whole genome shotgun (WGS) entry which is preliminary data.</text>
</comment>
<keyword evidence="1" id="KW-0472">Membrane</keyword>
<sequence>MRVLRGVLGGLLAVLGLLVTIVGAGAAFWLIGPDDTVYSGEQHLAVQGRALVTSPTLIDQHGPTLHVRARSLDGKPVFLGVGRNFDVASYIGTYAHTSVVQVKYPVAFSTEAHTGPTTPLPVPVGLDWWLAQTAGPGKQSLAWPIQDGPYQAVVMPADGGSPVDVQLEFGIEIPHAFLAALTVLLIGLALLALSWRTLRRRPRAAPEEEAAPKQHVKAGAALPMVAVLTLATGCSGLPEQNTVSALSRPAVTADTAKQILTRYDEVAAKAARTRDLKSISTVEGDTRLDQTRGAYQAATAQNGPAAPPDVFAQAVVAAPTYGSYPMLFAAAGKSLGLWNRRSAGEPWLLALAAPVGAGAKVPSIAGAREANSDATAATAARFAEYVNEGLKSPKAKTFTISPEVASLLANRAGRKASAARQPMIVSLGDQFSVTARPSTLQTTSGEALAFFNLTESQVTATDCSAPIHWREGAETLFSPASRGYRCGLTASTLHSVVLAIPAKGKGNPRVVAFTSQVLKAGGY</sequence>
<dbReference type="OrthoDB" id="4827453at2"/>
<dbReference type="AlphaFoldDB" id="A0A4R4ZXK7"/>
<evidence type="ECO:0000313" key="3">
    <source>
        <dbReference type="EMBL" id="TDD61892.1"/>
    </source>
</evidence>
<feature type="transmembrane region" description="Helical" evidence="1">
    <location>
        <begin position="7"/>
        <end position="31"/>
    </location>
</feature>
<evidence type="ECO:0000256" key="1">
    <source>
        <dbReference type="SAM" id="Phobius"/>
    </source>
</evidence>
<feature type="transmembrane region" description="Helical" evidence="1">
    <location>
        <begin position="173"/>
        <end position="193"/>
    </location>
</feature>
<evidence type="ECO:0000259" key="2">
    <source>
        <dbReference type="Pfam" id="PF26366"/>
    </source>
</evidence>
<keyword evidence="1" id="KW-0812">Transmembrane</keyword>
<keyword evidence="4" id="KW-1185">Reference proteome</keyword>
<protein>
    <recommendedName>
        <fullName evidence="2">DUF8094 domain-containing protein</fullName>
    </recommendedName>
</protein>
<evidence type="ECO:0000313" key="4">
    <source>
        <dbReference type="Proteomes" id="UP000295124"/>
    </source>
</evidence>
<organism evidence="3 4">
    <name type="scientific">Kribbella antibiotica</name>
    <dbReference type="NCBI Taxonomy" id="190195"/>
    <lineage>
        <taxon>Bacteria</taxon>
        <taxon>Bacillati</taxon>
        <taxon>Actinomycetota</taxon>
        <taxon>Actinomycetes</taxon>
        <taxon>Propionibacteriales</taxon>
        <taxon>Kribbellaceae</taxon>
        <taxon>Kribbella</taxon>
    </lineage>
</organism>
<name>A0A4R4ZXK7_9ACTN</name>
<dbReference type="Proteomes" id="UP000295124">
    <property type="component" value="Unassembled WGS sequence"/>
</dbReference>
<dbReference type="InterPro" id="IPR058407">
    <property type="entry name" value="DUF8094"/>
</dbReference>
<dbReference type="EMBL" id="SMKX01000010">
    <property type="protein sequence ID" value="TDD61892.1"/>
    <property type="molecule type" value="Genomic_DNA"/>
</dbReference>
<dbReference type="RefSeq" id="WP_132166109.1">
    <property type="nucleotide sequence ID" value="NZ_SMKX01000010.1"/>
</dbReference>
<accession>A0A4R4ZXK7</accession>
<keyword evidence="1" id="KW-1133">Transmembrane helix</keyword>
<dbReference type="Pfam" id="PF26366">
    <property type="entry name" value="DUF8094"/>
    <property type="match status" value="1"/>
</dbReference>
<gene>
    <name evidence="3" type="ORF">E1263_05755</name>
</gene>
<proteinExistence type="predicted"/>
<feature type="domain" description="DUF8094" evidence="2">
    <location>
        <begin position="248"/>
        <end position="522"/>
    </location>
</feature>
<reference evidence="3 4" key="1">
    <citation type="submission" date="2019-03" db="EMBL/GenBank/DDBJ databases">
        <title>Draft genome sequences of novel Actinobacteria.</title>
        <authorList>
            <person name="Sahin N."/>
            <person name="Ay H."/>
            <person name="Saygin H."/>
        </authorList>
    </citation>
    <scope>NUCLEOTIDE SEQUENCE [LARGE SCALE GENOMIC DNA]</scope>
    <source>
        <strain evidence="3 4">JCM 13523</strain>
    </source>
</reference>